<accession>A0A2K1KE47</accession>
<reference evidence="1 3" key="1">
    <citation type="journal article" date="2008" name="Science">
        <title>The Physcomitrella genome reveals evolutionary insights into the conquest of land by plants.</title>
        <authorList>
            <person name="Rensing S."/>
            <person name="Lang D."/>
            <person name="Zimmer A."/>
            <person name="Terry A."/>
            <person name="Salamov A."/>
            <person name="Shapiro H."/>
            <person name="Nishiyama T."/>
            <person name="Perroud P.-F."/>
            <person name="Lindquist E."/>
            <person name="Kamisugi Y."/>
            <person name="Tanahashi T."/>
            <person name="Sakakibara K."/>
            <person name="Fujita T."/>
            <person name="Oishi K."/>
            <person name="Shin-I T."/>
            <person name="Kuroki Y."/>
            <person name="Toyoda A."/>
            <person name="Suzuki Y."/>
            <person name="Hashimoto A."/>
            <person name="Yamaguchi K."/>
            <person name="Sugano A."/>
            <person name="Kohara Y."/>
            <person name="Fujiyama A."/>
            <person name="Anterola A."/>
            <person name="Aoki S."/>
            <person name="Ashton N."/>
            <person name="Barbazuk W.B."/>
            <person name="Barker E."/>
            <person name="Bennetzen J."/>
            <person name="Bezanilla M."/>
            <person name="Blankenship R."/>
            <person name="Cho S.H."/>
            <person name="Dutcher S."/>
            <person name="Estelle M."/>
            <person name="Fawcett J.A."/>
            <person name="Gundlach H."/>
            <person name="Hanada K."/>
            <person name="Heyl A."/>
            <person name="Hicks K.A."/>
            <person name="Hugh J."/>
            <person name="Lohr M."/>
            <person name="Mayer K."/>
            <person name="Melkozernov A."/>
            <person name="Murata T."/>
            <person name="Nelson D."/>
            <person name="Pils B."/>
            <person name="Prigge M."/>
            <person name="Reiss B."/>
            <person name="Renner T."/>
            <person name="Rombauts S."/>
            <person name="Rushton P."/>
            <person name="Sanderfoot A."/>
            <person name="Schween G."/>
            <person name="Shiu S.-H."/>
            <person name="Stueber K."/>
            <person name="Theodoulou F.L."/>
            <person name="Tu H."/>
            <person name="Van de Peer Y."/>
            <person name="Verrier P.J."/>
            <person name="Waters E."/>
            <person name="Wood A."/>
            <person name="Yang L."/>
            <person name="Cove D."/>
            <person name="Cuming A."/>
            <person name="Hasebe M."/>
            <person name="Lucas S."/>
            <person name="Mishler D.B."/>
            <person name="Reski R."/>
            <person name="Grigoriev I."/>
            <person name="Quatrano R.S."/>
            <person name="Boore J.L."/>
        </authorList>
    </citation>
    <scope>NUCLEOTIDE SEQUENCE [LARGE SCALE GENOMIC DNA]</scope>
    <source>
        <strain evidence="2 3">cv. Gransden 2004</strain>
    </source>
</reference>
<reference evidence="2" key="3">
    <citation type="submission" date="2020-12" db="UniProtKB">
        <authorList>
            <consortium name="EnsemblPlants"/>
        </authorList>
    </citation>
    <scope>IDENTIFICATION</scope>
</reference>
<dbReference type="PaxDb" id="3218-PP1S77_223V6.1"/>
<reference evidence="1 3" key="2">
    <citation type="journal article" date="2018" name="Plant J.">
        <title>The Physcomitrella patens chromosome-scale assembly reveals moss genome structure and evolution.</title>
        <authorList>
            <person name="Lang D."/>
            <person name="Ullrich K.K."/>
            <person name="Murat F."/>
            <person name="Fuchs J."/>
            <person name="Jenkins J."/>
            <person name="Haas F.B."/>
            <person name="Piednoel M."/>
            <person name="Gundlach H."/>
            <person name="Van Bel M."/>
            <person name="Meyberg R."/>
            <person name="Vives C."/>
            <person name="Morata J."/>
            <person name="Symeonidi A."/>
            <person name="Hiss M."/>
            <person name="Muchero W."/>
            <person name="Kamisugi Y."/>
            <person name="Saleh O."/>
            <person name="Blanc G."/>
            <person name="Decker E.L."/>
            <person name="van Gessel N."/>
            <person name="Grimwood J."/>
            <person name="Hayes R.D."/>
            <person name="Graham S.W."/>
            <person name="Gunter L.E."/>
            <person name="McDaniel S.F."/>
            <person name="Hoernstein S.N.W."/>
            <person name="Larsson A."/>
            <person name="Li F.W."/>
            <person name="Perroud P.F."/>
            <person name="Phillips J."/>
            <person name="Ranjan P."/>
            <person name="Rokshar D.S."/>
            <person name="Rothfels C.J."/>
            <person name="Schneider L."/>
            <person name="Shu S."/>
            <person name="Stevenson D.W."/>
            <person name="Thummler F."/>
            <person name="Tillich M."/>
            <person name="Villarreal Aguilar J.C."/>
            <person name="Widiez T."/>
            <person name="Wong G.K."/>
            <person name="Wymore A."/>
            <person name="Zhang Y."/>
            <person name="Zimmer A.D."/>
            <person name="Quatrano R.S."/>
            <person name="Mayer K.F.X."/>
            <person name="Goodstein D."/>
            <person name="Casacuberta J.M."/>
            <person name="Vandepoele K."/>
            <person name="Reski R."/>
            <person name="Cuming A.C."/>
            <person name="Tuskan G.A."/>
            <person name="Maumus F."/>
            <person name="Salse J."/>
            <person name="Schmutz J."/>
            <person name="Rensing S.A."/>
        </authorList>
    </citation>
    <scope>NUCLEOTIDE SEQUENCE [LARGE SCALE GENOMIC DNA]</scope>
    <source>
        <strain evidence="2 3">cv. Gransden 2004</strain>
    </source>
</reference>
<dbReference type="EMBL" id="ABEU02000006">
    <property type="protein sequence ID" value="PNR52055.1"/>
    <property type="molecule type" value="Genomic_DNA"/>
</dbReference>
<gene>
    <name evidence="1" type="ORF">PHYPA_008429</name>
</gene>
<evidence type="ECO:0000313" key="1">
    <source>
        <dbReference type="EMBL" id="PNR52055.1"/>
    </source>
</evidence>
<name>A0A2K1KE47_PHYPA</name>
<proteinExistence type="predicted"/>
<evidence type="ECO:0000313" key="2">
    <source>
        <dbReference type="EnsemblPlants" id="Pp3c6_3080V3.1"/>
    </source>
</evidence>
<protein>
    <submittedName>
        <fullName evidence="1 2">Uncharacterized protein</fullName>
    </submittedName>
</protein>
<dbReference type="InParanoid" id="A0A2K1KE47"/>
<evidence type="ECO:0000313" key="3">
    <source>
        <dbReference type="Proteomes" id="UP000006727"/>
    </source>
</evidence>
<dbReference type="AlphaFoldDB" id="A0A2K1KE47"/>
<organism evidence="1">
    <name type="scientific">Physcomitrium patens</name>
    <name type="common">Spreading-leaved earth moss</name>
    <name type="synonym">Physcomitrella patens</name>
    <dbReference type="NCBI Taxonomy" id="3218"/>
    <lineage>
        <taxon>Eukaryota</taxon>
        <taxon>Viridiplantae</taxon>
        <taxon>Streptophyta</taxon>
        <taxon>Embryophyta</taxon>
        <taxon>Bryophyta</taxon>
        <taxon>Bryophytina</taxon>
        <taxon>Bryopsida</taxon>
        <taxon>Funariidae</taxon>
        <taxon>Funariales</taxon>
        <taxon>Funariaceae</taxon>
        <taxon>Physcomitrium</taxon>
    </lineage>
</organism>
<sequence length="23" mass="2628">MEILDLLEARLGKEAILMPQCKL</sequence>
<dbReference type="EnsemblPlants" id="Pp3c6_3080V3.1">
    <property type="protein sequence ID" value="Pp3c6_3080V3.1"/>
    <property type="gene ID" value="Pp3c6_3080"/>
</dbReference>
<dbReference type="Gramene" id="Pp3c6_3080V3.1">
    <property type="protein sequence ID" value="Pp3c6_3080V3.1"/>
    <property type="gene ID" value="Pp3c6_3080"/>
</dbReference>
<dbReference type="Proteomes" id="UP000006727">
    <property type="component" value="Chromosome 6"/>
</dbReference>
<keyword evidence="3" id="KW-1185">Reference proteome</keyword>